<accession>A0A8J7RQB0</accession>
<dbReference type="RefSeq" id="WP_210510855.1">
    <property type="nucleotide sequence ID" value="NZ_JAFIDN010000003.1"/>
</dbReference>
<dbReference type="AlphaFoldDB" id="A0A8J7RQB0"/>
<sequence>MLLRLITAISLLLFALLLMGGQQIDQALYRSVLVFLMLFAAIYVSIFFINIIRETGQNEPSSSAAAAENESGGKNSEVKTRKKV</sequence>
<organism evidence="3 4">
    <name type="scientific">Natronogracilivirga saccharolytica</name>
    <dbReference type="NCBI Taxonomy" id="2812953"/>
    <lineage>
        <taxon>Bacteria</taxon>
        <taxon>Pseudomonadati</taxon>
        <taxon>Balneolota</taxon>
        <taxon>Balneolia</taxon>
        <taxon>Balneolales</taxon>
        <taxon>Cyclonatronaceae</taxon>
        <taxon>Natronogracilivirga</taxon>
    </lineage>
</organism>
<evidence type="ECO:0000256" key="2">
    <source>
        <dbReference type="SAM" id="Phobius"/>
    </source>
</evidence>
<keyword evidence="2" id="KW-0472">Membrane</keyword>
<evidence type="ECO:0000256" key="1">
    <source>
        <dbReference type="SAM" id="MobiDB-lite"/>
    </source>
</evidence>
<evidence type="ECO:0000313" key="3">
    <source>
        <dbReference type="EMBL" id="MBP3191954.1"/>
    </source>
</evidence>
<gene>
    <name evidence="3" type="ORF">NATSA_04670</name>
</gene>
<name>A0A8J7RQB0_9BACT</name>
<protein>
    <submittedName>
        <fullName evidence="3">Uncharacterized protein</fullName>
    </submittedName>
</protein>
<keyword evidence="4" id="KW-1185">Reference proteome</keyword>
<feature type="compositionally biased region" description="Low complexity" evidence="1">
    <location>
        <begin position="58"/>
        <end position="70"/>
    </location>
</feature>
<feature type="transmembrane region" description="Helical" evidence="2">
    <location>
        <begin position="33"/>
        <end position="52"/>
    </location>
</feature>
<reference evidence="3" key="1">
    <citation type="submission" date="2021-02" db="EMBL/GenBank/DDBJ databases">
        <title>Natronogracilivirga saccharolytica gen. nov. sp. nov. a new anaerobic, haloalkiliphilic carbohydrate-fermenting bacterium from soda lake and proposing of Cyclonatronumiaceae fam. nov. in the phylum Balneolaeota.</title>
        <authorList>
            <person name="Zhilina T.N."/>
            <person name="Sorokin D.Y."/>
            <person name="Zavarzina D.G."/>
            <person name="Toshchakov S.V."/>
            <person name="Kublanov I.V."/>
        </authorList>
    </citation>
    <scope>NUCLEOTIDE SEQUENCE</scope>
    <source>
        <strain evidence="3">Z-1702</strain>
    </source>
</reference>
<keyword evidence="2" id="KW-0812">Transmembrane</keyword>
<dbReference type="Proteomes" id="UP000673975">
    <property type="component" value="Unassembled WGS sequence"/>
</dbReference>
<proteinExistence type="predicted"/>
<keyword evidence="2" id="KW-1133">Transmembrane helix</keyword>
<dbReference type="EMBL" id="JAFIDN010000003">
    <property type="protein sequence ID" value="MBP3191954.1"/>
    <property type="molecule type" value="Genomic_DNA"/>
</dbReference>
<evidence type="ECO:0000313" key="4">
    <source>
        <dbReference type="Proteomes" id="UP000673975"/>
    </source>
</evidence>
<feature type="region of interest" description="Disordered" evidence="1">
    <location>
        <begin position="57"/>
        <end position="84"/>
    </location>
</feature>
<comment type="caution">
    <text evidence="3">The sequence shown here is derived from an EMBL/GenBank/DDBJ whole genome shotgun (WGS) entry which is preliminary data.</text>
</comment>